<dbReference type="AlphaFoldDB" id="K9YL28"/>
<dbReference type="GO" id="GO:0003824">
    <property type="term" value="F:catalytic activity"/>
    <property type="evidence" value="ECO:0007669"/>
    <property type="project" value="InterPro"/>
</dbReference>
<dbReference type="InterPro" id="IPR005302">
    <property type="entry name" value="MoCF_Sase_C"/>
</dbReference>
<accession>K9YL28</accession>
<dbReference type="PANTHER" id="PTHR14237:SF19">
    <property type="entry name" value="MITOCHONDRIAL AMIDOXIME REDUCING COMPONENT 1"/>
    <property type="match status" value="1"/>
</dbReference>
<dbReference type="InterPro" id="IPR005303">
    <property type="entry name" value="MOCOS_middle"/>
</dbReference>
<dbReference type="InterPro" id="IPR011037">
    <property type="entry name" value="Pyrv_Knase-like_insert_dom_sf"/>
</dbReference>
<dbReference type="STRING" id="292563.Cyast_1148"/>
<gene>
    <name evidence="2" type="ordered locus">Cyast_1148</name>
</gene>
<reference evidence="3" key="1">
    <citation type="journal article" date="2013" name="Proc. Natl. Acad. Sci. U.S.A.">
        <title>Improving the coverage of the cyanobacterial phylum using diversity-driven genome sequencing.</title>
        <authorList>
            <person name="Shih P.M."/>
            <person name="Wu D."/>
            <person name="Latifi A."/>
            <person name="Axen S.D."/>
            <person name="Fewer D.P."/>
            <person name="Talla E."/>
            <person name="Calteau A."/>
            <person name="Cai F."/>
            <person name="Tandeau de Marsac N."/>
            <person name="Rippka R."/>
            <person name="Herdman M."/>
            <person name="Sivonen K."/>
            <person name="Coursin T."/>
            <person name="Laurent T."/>
            <person name="Goodwin L."/>
            <person name="Nolan M."/>
            <person name="Davenport K.W."/>
            <person name="Han C.S."/>
            <person name="Rubin E.M."/>
            <person name="Eisen J.A."/>
            <person name="Woyke T."/>
            <person name="Gugger M."/>
            <person name="Kerfeld C.A."/>
        </authorList>
    </citation>
    <scope>NUCLEOTIDE SEQUENCE [LARGE SCALE GENOMIC DNA]</scope>
    <source>
        <strain evidence="3">ATCC 29140 / PCC 7202</strain>
    </source>
</reference>
<dbReference type="BioCyc" id="CSTA292563:G1353-1156-MONOMER"/>
<dbReference type="eggNOG" id="COG3217">
    <property type="taxonomic scope" value="Bacteria"/>
</dbReference>
<evidence type="ECO:0000313" key="3">
    <source>
        <dbReference type="Proteomes" id="UP000010483"/>
    </source>
</evidence>
<dbReference type="Pfam" id="PF03473">
    <property type="entry name" value="MOSC"/>
    <property type="match status" value="1"/>
</dbReference>
<name>K9YL28_CYASC</name>
<dbReference type="EMBL" id="CP003940">
    <property type="protein sequence ID" value="AFZ47115.1"/>
    <property type="molecule type" value="Genomic_DNA"/>
</dbReference>
<sequence>MKIKELIFYPIKSCRGIHLSHAKVGDKGLSDYNNSLYYDRTFMIVDESGKFITQRQHPQLARVIVTIDGEKITLSFDNSSMDSITFTPQNQGNMVEVQVWGDRTLAIDQGKEVAQWFQEILSVKNCRLVKQDDYNIRAINPQYSTQSNQPVSFADGFPYLLTNTASLDYLNQKLEDKYPHQQQQISMDRFRPNIVIETDTPFIEDTWENITLGEIKFKIVKPCSRCQITTTNQKTGMVNSLNEPLKTLSTFRNIPQQGIMFGQNMIALNHGKLTQSPPLSPSP</sequence>
<dbReference type="HOGENOM" id="CLU_028286_0_2_3"/>
<dbReference type="Proteomes" id="UP000010483">
    <property type="component" value="Chromosome"/>
</dbReference>
<dbReference type="KEGG" id="csn:Cyast_1148"/>
<dbReference type="SUPFAM" id="SSF141673">
    <property type="entry name" value="MOSC N-terminal domain-like"/>
    <property type="match status" value="1"/>
</dbReference>
<evidence type="ECO:0000313" key="2">
    <source>
        <dbReference type="EMBL" id="AFZ47115.1"/>
    </source>
</evidence>
<dbReference type="PANTHER" id="PTHR14237">
    <property type="entry name" value="MOLYBDOPTERIN COFACTOR SULFURASE MOSC"/>
    <property type="match status" value="1"/>
</dbReference>
<dbReference type="GO" id="GO:0030170">
    <property type="term" value="F:pyridoxal phosphate binding"/>
    <property type="evidence" value="ECO:0007669"/>
    <property type="project" value="InterPro"/>
</dbReference>
<keyword evidence="3" id="KW-1185">Reference proteome</keyword>
<feature type="domain" description="MOSC" evidence="1">
    <location>
        <begin position="126"/>
        <end position="282"/>
    </location>
</feature>
<dbReference type="PROSITE" id="PS51340">
    <property type="entry name" value="MOSC"/>
    <property type="match status" value="1"/>
</dbReference>
<evidence type="ECO:0000259" key="1">
    <source>
        <dbReference type="PROSITE" id="PS51340"/>
    </source>
</evidence>
<organism evidence="2 3">
    <name type="scientific">Cyanobacterium stanieri (strain ATCC 29140 / PCC 7202)</name>
    <dbReference type="NCBI Taxonomy" id="292563"/>
    <lineage>
        <taxon>Bacteria</taxon>
        <taxon>Bacillati</taxon>
        <taxon>Cyanobacteriota</taxon>
        <taxon>Cyanophyceae</taxon>
        <taxon>Oscillatoriophycideae</taxon>
        <taxon>Chroococcales</taxon>
        <taxon>Geminocystaceae</taxon>
        <taxon>Cyanobacterium</taxon>
    </lineage>
</organism>
<proteinExistence type="predicted"/>
<protein>
    <submittedName>
        <fullName evidence="2">MOSC domain containing protein</fullName>
    </submittedName>
</protein>
<dbReference type="PATRIC" id="fig|292563.3.peg.1204"/>
<dbReference type="SUPFAM" id="SSF50800">
    <property type="entry name" value="PK beta-barrel domain-like"/>
    <property type="match status" value="1"/>
</dbReference>
<dbReference type="Pfam" id="PF03476">
    <property type="entry name" value="MOSC_N"/>
    <property type="match status" value="1"/>
</dbReference>
<dbReference type="GO" id="GO:0030151">
    <property type="term" value="F:molybdenum ion binding"/>
    <property type="evidence" value="ECO:0007669"/>
    <property type="project" value="InterPro"/>
</dbReference>